<evidence type="ECO:0000256" key="1">
    <source>
        <dbReference type="SAM" id="SignalP"/>
    </source>
</evidence>
<dbReference type="RefSeq" id="WP_145218783.1">
    <property type="nucleotide sequence ID" value="NZ_CP036432.1"/>
</dbReference>
<proteinExistence type="predicted"/>
<evidence type="ECO:0000313" key="3">
    <source>
        <dbReference type="Proteomes" id="UP000318081"/>
    </source>
</evidence>
<organism evidence="2 3">
    <name type="scientific">Stieleria magnilauensis</name>
    <dbReference type="NCBI Taxonomy" id="2527963"/>
    <lineage>
        <taxon>Bacteria</taxon>
        <taxon>Pseudomonadati</taxon>
        <taxon>Planctomycetota</taxon>
        <taxon>Planctomycetia</taxon>
        <taxon>Pirellulales</taxon>
        <taxon>Pirellulaceae</taxon>
        <taxon>Stieleria</taxon>
    </lineage>
</organism>
<protein>
    <submittedName>
        <fullName evidence="2">Uncharacterized protein</fullName>
    </submittedName>
</protein>
<sequence>MKDDAIRILRLLLAVLAVTTSASTLHADPDPVANTVSGSVADINHTTHVMGRAFRVQFKEIKYGGKLKSVEVLDDASVQTIVQVRLSDVKLMINRTNVQGSRQHASCGPIEMKLGTLRDLVVEFEVKRNKDAELTLVDSKLKLDSDNLQIGAPRWVQAQGIGMNNSNVANGLRSGLNSNLPLLKRLLSAELPKVFRQIEDQIAGKVSASDKVSATEKVSAPEVVNVAELPTP</sequence>
<name>A0ABX5Y1Z2_9BACT</name>
<reference evidence="2 3" key="1">
    <citation type="submission" date="2019-02" db="EMBL/GenBank/DDBJ databases">
        <title>Deep-cultivation of Planctomycetes and their phenomic and genomic characterization uncovers novel biology.</title>
        <authorList>
            <person name="Wiegand S."/>
            <person name="Jogler M."/>
            <person name="Boedeker C."/>
            <person name="Pinto D."/>
            <person name="Vollmers J."/>
            <person name="Rivas-Marin E."/>
            <person name="Kohn T."/>
            <person name="Peeters S.H."/>
            <person name="Heuer A."/>
            <person name="Rast P."/>
            <person name="Oberbeckmann S."/>
            <person name="Bunk B."/>
            <person name="Jeske O."/>
            <person name="Meyerdierks A."/>
            <person name="Storesund J.E."/>
            <person name="Kallscheuer N."/>
            <person name="Luecker S."/>
            <person name="Lage O.M."/>
            <person name="Pohl T."/>
            <person name="Merkel B.J."/>
            <person name="Hornburger P."/>
            <person name="Mueller R.-W."/>
            <person name="Bruemmer F."/>
            <person name="Labrenz M."/>
            <person name="Spormann A.M."/>
            <person name="Op den Camp H."/>
            <person name="Overmann J."/>
            <person name="Amann R."/>
            <person name="Jetten M.S.M."/>
            <person name="Mascher T."/>
            <person name="Medema M.H."/>
            <person name="Devos D.P."/>
            <person name="Kaster A.-K."/>
            <person name="Ovreas L."/>
            <person name="Rohde M."/>
            <person name="Galperin M.Y."/>
            <person name="Jogler C."/>
        </authorList>
    </citation>
    <scope>NUCLEOTIDE SEQUENCE [LARGE SCALE GENOMIC DNA]</scope>
    <source>
        <strain evidence="2 3">TBK1r</strain>
    </source>
</reference>
<accession>A0ABX5Y1Z2</accession>
<feature type="chain" id="PRO_5047348460" evidence="1">
    <location>
        <begin position="28"/>
        <end position="232"/>
    </location>
</feature>
<feature type="signal peptide" evidence="1">
    <location>
        <begin position="1"/>
        <end position="27"/>
    </location>
</feature>
<gene>
    <name evidence="2" type="ORF">TBK1r_62490</name>
</gene>
<dbReference type="EMBL" id="CP036432">
    <property type="protein sequence ID" value="QDV87220.1"/>
    <property type="molecule type" value="Genomic_DNA"/>
</dbReference>
<keyword evidence="1" id="KW-0732">Signal</keyword>
<dbReference type="Proteomes" id="UP000318081">
    <property type="component" value="Chromosome"/>
</dbReference>
<evidence type="ECO:0000313" key="2">
    <source>
        <dbReference type="EMBL" id="QDV87220.1"/>
    </source>
</evidence>
<keyword evidence="3" id="KW-1185">Reference proteome</keyword>